<evidence type="ECO:0000313" key="6">
    <source>
        <dbReference type="Proteomes" id="UP001589894"/>
    </source>
</evidence>
<evidence type="ECO:0000256" key="2">
    <source>
        <dbReference type="SAM" id="SignalP"/>
    </source>
</evidence>
<comment type="caution">
    <text evidence="5">The sequence shown here is derived from an EMBL/GenBank/DDBJ whole genome shotgun (WGS) entry which is preliminary data.</text>
</comment>
<name>A0ABV6NV22_9ACTN</name>
<dbReference type="Pfam" id="PF10647">
    <property type="entry name" value="Gmad1"/>
    <property type="match status" value="1"/>
</dbReference>
<accession>A0ABV6NV22</accession>
<feature type="signal peptide" evidence="2">
    <location>
        <begin position="1"/>
        <end position="22"/>
    </location>
</feature>
<feature type="domain" description="Lipoprotein LpqB C-terminal" evidence="4">
    <location>
        <begin position="362"/>
        <end position="557"/>
    </location>
</feature>
<organism evidence="5 6">
    <name type="scientific">Plantactinospora siamensis</name>
    <dbReference type="NCBI Taxonomy" id="555372"/>
    <lineage>
        <taxon>Bacteria</taxon>
        <taxon>Bacillati</taxon>
        <taxon>Actinomycetota</taxon>
        <taxon>Actinomycetes</taxon>
        <taxon>Micromonosporales</taxon>
        <taxon>Micromonosporaceae</taxon>
        <taxon>Plantactinospora</taxon>
    </lineage>
</organism>
<dbReference type="SUPFAM" id="SSF75011">
    <property type="entry name" value="3-carboxy-cis,cis-mucoante lactonizing enzyme"/>
    <property type="match status" value="1"/>
</dbReference>
<dbReference type="InterPro" id="IPR018910">
    <property type="entry name" value="LpqB_C"/>
</dbReference>
<dbReference type="EMBL" id="JBHLUE010000004">
    <property type="protein sequence ID" value="MFC0564274.1"/>
    <property type="molecule type" value="Genomic_DNA"/>
</dbReference>
<dbReference type="RefSeq" id="WP_377337219.1">
    <property type="nucleotide sequence ID" value="NZ_JBHLUE010000004.1"/>
</dbReference>
<feature type="chain" id="PRO_5047420159" evidence="2">
    <location>
        <begin position="23"/>
        <end position="609"/>
    </location>
</feature>
<sequence>MTRRRLVALVAALALGAGIAGCGIPADTDVKVDGPGPPPLAGTAGGDDAEPPGAKDTTVPGEFVHNFLLAPAGEAGTTAVYDRVNGYLAPGRHRSKPPGEVKIMVVRPTQLIPEDVQGGPNGIQVKVPVLPVGVLDADGTIAPPPAGAPTSYTFTLIRVARDDPSRADATQLAIENPPPGLVMSTEALSNYYQARSVYFWSADGAALVPEQRYLPRTVPAERRATEVAGWLNDGPADWLRPAAQPLPDGLRLTGNVAESDDVLSINISATTGGDAQEGQLRQLETQLAWSMRDLGASQFQLRLRNSSRPPVLADERRRLFPLYALDGHEQRFCVYNGQIRALSGAPAEQPPPAVPVRPEQNRGIDSAGVLRVGAGVAVAVVTGTAGRYRLATGLGPGQVELKHTSQSTYASMSRPVWLKGPDPAHPLGLVVAAGRLYRFGVDGRLTAVPVPATSGAVTAVAAALDGRRLAVIVGGAVSVVPLTVDGAALTLGDARQVPSSLSSPTALDWVGENDLVVAGTRAGQSGTIDQISIDGAVSIGQLLTAGAPVTRMTAYPENPLSSSLVSRYMYEVNGQGWANRFSNNVRIPAGDVVGDAIAGAVPRAPFFLY</sequence>
<dbReference type="InterPro" id="IPR019606">
    <property type="entry name" value="GerMN"/>
</dbReference>
<evidence type="ECO:0000313" key="5">
    <source>
        <dbReference type="EMBL" id="MFC0564274.1"/>
    </source>
</evidence>
<gene>
    <name evidence="5" type="ORF">ACFFHU_08860</name>
</gene>
<protein>
    <submittedName>
        <fullName evidence="5">LpqB family beta-propeller domain-containing protein</fullName>
    </submittedName>
</protein>
<reference evidence="5 6" key="1">
    <citation type="submission" date="2024-09" db="EMBL/GenBank/DDBJ databases">
        <authorList>
            <person name="Sun Q."/>
            <person name="Mori K."/>
        </authorList>
    </citation>
    <scope>NUCLEOTIDE SEQUENCE [LARGE SCALE GENOMIC DNA]</scope>
    <source>
        <strain evidence="5 6">TBRC 2205</strain>
    </source>
</reference>
<proteinExistence type="predicted"/>
<feature type="domain" description="GerMN" evidence="3">
    <location>
        <begin position="197"/>
        <end position="301"/>
    </location>
</feature>
<keyword evidence="2" id="KW-0732">Signal</keyword>
<dbReference type="Pfam" id="PF10646">
    <property type="entry name" value="Germane"/>
    <property type="match status" value="1"/>
</dbReference>
<keyword evidence="6" id="KW-1185">Reference proteome</keyword>
<evidence type="ECO:0000256" key="1">
    <source>
        <dbReference type="SAM" id="MobiDB-lite"/>
    </source>
</evidence>
<feature type="region of interest" description="Disordered" evidence="1">
    <location>
        <begin position="30"/>
        <end position="55"/>
    </location>
</feature>
<dbReference type="Proteomes" id="UP001589894">
    <property type="component" value="Unassembled WGS sequence"/>
</dbReference>
<evidence type="ECO:0000259" key="3">
    <source>
        <dbReference type="Pfam" id="PF10646"/>
    </source>
</evidence>
<dbReference type="PROSITE" id="PS51257">
    <property type="entry name" value="PROKAR_LIPOPROTEIN"/>
    <property type="match status" value="1"/>
</dbReference>
<evidence type="ECO:0000259" key="4">
    <source>
        <dbReference type="Pfam" id="PF10647"/>
    </source>
</evidence>